<keyword evidence="1" id="KW-0472">Membrane</keyword>
<organism evidence="2 3">
    <name type="scientific">Wenxinia marina DSM 24838</name>
    <dbReference type="NCBI Taxonomy" id="1123501"/>
    <lineage>
        <taxon>Bacteria</taxon>
        <taxon>Pseudomonadati</taxon>
        <taxon>Pseudomonadota</taxon>
        <taxon>Alphaproteobacteria</taxon>
        <taxon>Rhodobacterales</taxon>
        <taxon>Roseobacteraceae</taxon>
        <taxon>Wenxinia</taxon>
    </lineage>
</organism>
<sequence length="67" mass="7431">MSAPKTDVDKQARRHRPAIWGITIAVLFGVALLVVRLFWWAEDGTDPEGAELQNELGIESEIEPASE</sequence>
<dbReference type="RefSeq" id="WP_018303933.1">
    <property type="nucleotide sequence ID" value="NZ_KB902310.1"/>
</dbReference>
<gene>
    <name evidence="2" type="ORF">Wenmar_02833</name>
</gene>
<accession>A0A0D0Q7Z4</accession>
<feature type="transmembrane region" description="Helical" evidence="1">
    <location>
        <begin position="18"/>
        <end position="39"/>
    </location>
</feature>
<proteinExistence type="predicted"/>
<evidence type="ECO:0000313" key="3">
    <source>
        <dbReference type="Proteomes" id="UP000035100"/>
    </source>
</evidence>
<dbReference type="Proteomes" id="UP000035100">
    <property type="component" value="Unassembled WGS sequence"/>
</dbReference>
<protein>
    <submittedName>
        <fullName evidence="2">Uncharacterized protein</fullName>
    </submittedName>
</protein>
<dbReference type="AlphaFoldDB" id="A0A0D0Q7Z4"/>
<name>A0A0D0Q7Z4_9RHOB</name>
<dbReference type="OrthoDB" id="7779177at2"/>
<keyword evidence="1" id="KW-0812">Transmembrane</keyword>
<keyword evidence="1" id="KW-1133">Transmembrane helix</keyword>
<reference evidence="2 3" key="1">
    <citation type="submission" date="2013-01" db="EMBL/GenBank/DDBJ databases">
        <authorList>
            <person name="Fiebig A."/>
            <person name="Goeker M."/>
            <person name="Klenk H.-P.P."/>
        </authorList>
    </citation>
    <scope>NUCLEOTIDE SEQUENCE [LARGE SCALE GENOMIC DNA]</scope>
    <source>
        <strain evidence="2 3">DSM 24838</strain>
    </source>
</reference>
<dbReference type="STRING" id="1123501.Wenmar_02833"/>
<evidence type="ECO:0000256" key="1">
    <source>
        <dbReference type="SAM" id="Phobius"/>
    </source>
</evidence>
<evidence type="ECO:0000313" key="2">
    <source>
        <dbReference type="EMBL" id="KIQ68562.1"/>
    </source>
</evidence>
<comment type="caution">
    <text evidence="2">The sequence shown here is derived from an EMBL/GenBank/DDBJ whole genome shotgun (WGS) entry which is preliminary data.</text>
</comment>
<dbReference type="EMBL" id="AONG01000013">
    <property type="protein sequence ID" value="KIQ68562.1"/>
    <property type="molecule type" value="Genomic_DNA"/>
</dbReference>
<keyword evidence="3" id="KW-1185">Reference proteome</keyword>